<organism evidence="1 2">
    <name type="scientific">Listeria cossartiae subsp. cayugensis</name>
    <dbReference type="NCBI Taxonomy" id="2713505"/>
    <lineage>
        <taxon>Bacteria</taxon>
        <taxon>Bacillati</taxon>
        <taxon>Bacillota</taxon>
        <taxon>Bacilli</taxon>
        <taxon>Bacillales</taxon>
        <taxon>Listeriaceae</taxon>
        <taxon>Listeria</taxon>
        <taxon>Listeria cossartiae</taxon>
    </lineage>
</organism>
<accession>A0ABU2IRG8</accession>
<dbReference type="EMBL" id="JASBAM010000006">
    <property type="protein sequence ID" value="MDT0115293.1"/>
    <property type="molecule type" value="Genomic_DNA"/>
</dbReference>
<evidence type="ECO:0000313" key="1">
    <source>
        <dbReference type="EMBL" id="MDT0115293.1"/>
    </source>
</evidence>
<evidence type="ECO:0000313" key="2">
    <source>
        <dbReference type="Proteomes" id="UP001252688"/>
    </source>
</evidence>
<reference evidence="1 2" key="1">
    <citation type="submission" date="2023-05" db="EMBL/GenBank/DDBJ databases">
        <title>A Combination of Whole Genome Sequencing and Metagenomics Reveals Diversity of Listeria spp. in Soil Collected from the Nantahala National Forest.</title>
        <authorList>
            <person name="Wang J."/>
            <person name="Schamp C.N."/>
            <person name="Hudson L.K."/>
            <person name="Chaggar H.K."/>
            <person name="Bryan D.W."/>
            <person name="Radosevich M."/>
            <person name="Denes T.G."/>
        </authorList>
    </citation>
    <scope>NUCLEOTIDE SEQUENCE [LARGE SCALE GENOMIC DNA]</scope>
    <source>
        <strain evidence="1 2">UTK S2-0002</strain>
    </source>
</reference>
<sequence length="71" mass="8137">MYSVTLQYVLDSKLPIFNKKEDSQFFKEDLYVSLSEVELSGFVSIPGETTNSYRPIYSPRNKLASVPKEVI</sequence>
<dbReference type="RefSeq" id="WP_311179038.1">
    <property type="nucleotide sequence ID" value="NZ_JASAZZ010000006.1"/>
</dbReference>
<protein>
    <submittedName>
        <fullName evidence="1">Uncharacterized protein</fullName>
    </submittedName>
</protein>
<keyword evidence="2" id="KW-1185">Reference proteome</keyword>
<comment type="caution">
    <text evidence="1">The sequence shown here is derived from an EMBL/GenBank/DDBJ whole genome shotgun (WGS) entry which is preliminary data.</text>
</comment>
<gene>
    <name evidence="1" type="ORF">QJV37_14245</name>
</gene>
<name>A0ABU2IRG8_9LIST</name>
<proteinExistence type="predicted"/>
<dbReference type="Proteomes" id="UP001252688">
    <property type="component" value="Unassembled WGS sequence"/>
</dbReference>